<organism evidence="1 2">
    <name type="scientific">Hyalella azteca</name>
    <name type="common">Amphipod</name>
    <dbReference type="NCBI Taxonomy" id="294128"/>
    <lineage>
        <taxon>Eukaryota</taxon>
        <taxon>Metazoa</taxon>
        <taxon>Ecdysozoa</taxon>
        <taxon>Arthropoda</taxon>
        <taxon>Crustacea</taxon>
        <taxon>Multicrustacea</taxon>
        <taxon>Malacostraca</taxon>
        <taxon>Eumalacostraca</taxon>
        <taxon>Peracarida</taxon>
        <taxon>Amphipoda</taxon>
        <taxon>Senticaudata</taxon>
        <taxon>Talitrida</taxon>
        <taxon>Talitroidea</taxon>
        <taxon>Hyalellidae</taxon>
        <taxon>Hyalella</taxon>
    </lineage>
</organism>
<sequence length="627" mass="69816">MSSNSENGFTGGRIPHWLTRNMMGKFLERSYSCREIFGSSLDCCFPTQLDPVLAPYCRVQKSTEASLYCASVHQSKLLGFKVNSTPATTPSSINSEQSLCGSQKVDNEQSLSTAPNCSNVKGCGVNENEIEVVINSLLWLRLSVTPLHFPDAEMIGDMLSRYVLNCGTSRVQSQALSVAHHILALMPPSSATRDYYTALLRAIVTAAPGQCKKEVPMGDSAWTLLERVACLLGGSSCEFFPQDELHRQQVTYELWQCQQHLLDLLAFVLSVLDLDMCAWKTYARSTAATPVEELISYRLVFGYSTNPAVLPKSALKTLKLWLSLTPCATQFQSLRMLRLTCSRFIALMLELVWLYHGQQAPVKAEKMEELLAGALSVQDSRLAPLVTAMTVEIKGMKFVKIYNLVREVPVSRHRYFLSNLLLSIYSPASSKNNNNESVPVVMGVGLSVLQNMIKVLSDECCACRDSTRGEGTMSVNGEANCCTGRQVDLNHKEKVSVLFQKIMSYIQFTGAIHVVRRATIESLKKKVKLSANHDRRGNSLSENDCSFGSRSSSCSSDCQDPPQLADEIFYDVYGRALAKDYLTACTARFSSDRKMMIGKQRTFSELLECCEHIFMLKMPLVLLYFKI</sequence>
<accession>A0A8B7P7K9</accession>
<dbReference type="GeneID" id="108677424"/>
<gene>
    <name evidence="2" type="primary">LOC108677424</name>
</gene>
<protein>
    <submittedName>
        <fullName evidence="2">Uncharacterized protein LOC108677424</fullName>
    </submittedName>
</protein>
<evidence type="ECO:0000313" key="1">
    <source>
        <dbReference type="Proteomes" id="UP000694843"/>
    </source>
</evidence>
<name>A0A8B7P7K9_HYAAZ</name>
<dbReference type="Proteomes" id="UP000694843">
    <property type="component" value="Unplaced"/>
</dbReference>
<dbReference type="AlphaFoldDB" id="A0A8B7P7K9"/>
<evidence type="ECO:0000313" key="2">
    <source>
        <dbReference type="RefSeq" id="XP_018021131.1"/>
    </source>
</evidence>
<dbReference type="RefSeq" id="XP_018021131.1">
    <property type="nucleotide sequence ID" value="XM_018165642.2"/>
</dbReference>
<dbReference type="OrthoDB" id="6400092at2759"/>
<proteinExistence type="predicted"/>
<reference evidence="2" key="1">
    <citation type="submission" date="2025-08" db="UniProtKB">
        <authorList>
            <consortium name="RefSeq"/>
        </authorList>
    </citation>
    <scope>IDENTIFICATION</scope>
    <source>
        <tissue evidence="2">Whole organism</tissue>
    </source>
</reference>
<keyword evidence="1" id="KW-1185">Reference proteome</keyword>
<dbReference type="KEGG" id="hazt:108677424"/>